<dbReference type="Gene3D" id="3.30.70.270">
    <property type="match status" value="1"/>
</dbReference>
<organism evidence="2">
    <name type="scientific">Tanacetum cinerariifolium</name>
    <name type="common">Dalmatian daisy</name>
    <name type="synonym">Chrysanthemum cinerariifolium</name>
    <dbReference type="NCBI Taxonomy" id="118510"/>
    <lineage>
        <taxon>Eukaryota</taxon>
        <taxon>Viridiplantae</taxon>
        <taxon>Streptophyta</taxon>
        <taxon>Embryophyta</taxon>
        <taxon>Tracheophyta</taxon>
        <taxon>Spermatophyta</taxon>
        <taxon>Magnoliopsida</taxon>
        <taxon>eudicotyledons</taxon>
        <taxon>Gunneridae</taxon>
        <taxon>Pentapetalae</taxon>
        <taxon>asterids</taxon>
        <taxon>campanulids</taxon>
        <taxon>Asterales</taxon>
        <taxon>Asteraceae</taxon>
        <taxon>Asteroideae</taxon>
        <taxon>Anthemideae</taxon>
        <taxon>Anthemidinae</taxon>
        <taxon>Tanacetum</taxon>
    </lineage>
</organism>
<dbReference type="InterPro" id="IPR043128">
    <property type="entry name" value="Rev_trsase/Diguanyl_cyclase"/>
</dbReference>
<dbReference type="Pfam" id="PF00078">
    <property type="entry name" value="RVT_1"/>
    <property type="match status" value="1"/>
</dbReference>
<dbReference type="InterPro" id="IPR000477">
    <property type="entry name" value="RT_dom"/>
</dbReference>
<evidence type="ECO:0000259" key="1">
    <source>
        <dbReference type="Pfam" id="PF00078"/>
    </source>
</evidence>
<gene>
    <name evidence="2" type="ORF">Tci_544161</name>
</gene>
<sequence>MTQAAIRKLIADSITTALEAQAANMENAKNTNKNPYPREAPLARKCSYKEFMSCQPFNFKGLEGAVGLIRWFEHTKLVFSFSNRTEDYKVKLATDRGFIRPSTLPWGALVLFVKKKDGSFKMCIDYRELNKLTVKNRYPLPRIDDLFDQLQGSSIYLKIDLRSGYHQLRVSDEDIPKTAFKTRHIIDSQGLHVDHDKIEADKNWVSPTTPTKIRQFLGIDDYYRVFIKDFSKIAKSLTEVTQKTRSISGAKTKRQLFNCLSKSFVKLQY</sequence>
<accession>A0A699IR68</accession>
<dbReference type="SUPFAM" id="SSF56672">
    <property type="entry name" value="DNA/RNA polymerases"/>
    <property type="match status" value="1"/>
</dbReference>
<dbReference type="AlphaFoldDB" id="A0A699IR68"/>
<evidence type="ECO:0000313" key="2">
    <source>
        <dbReference type="EMBL" id="GEZ72188.1"/>
    </source>
</evidence>
<dbReference type="EMBL" id="BKCJ010314718">
    <property type="protein sequence ID" value="GEZ72188.1"/>
    <property type="molecule type" value="Genomic_DNA"/>
</dbReference>
<dbReference type="InterPro" id="IPR053134">
    <property type="entry name" value="RNA-dir_DNA_polymerase"/>
</dbReference>
<dbReference type="CDD" id="cd01647">
    <property type="entry name" value="RT_LTR"/>
    <property type="match status" value="1"/>
</dbReference>
<keyword evidence="2" id="KW-0548">Nucleotidyltransferase</keyword>
<name>A0A699IR68_TANCI</name>
<dbReference type="PANTHER" id="PTHR24559:SF427">
    <property type="entry name" value="RNA-DIRECTED DNA POLYMERASE"/>
    <property type="match status" value="1"/>
</dbReference>
<dbReference type="Gene3D" id="3.10.10.10">
    <property type="entry name" value="HIV Type 1 Reverse Transcriptase, subunit A, domain 1"/>
    <property type="match status" value="1"/>
</dbReference>
<dbReference type="PANTHER" id="PTHR24559">
    <property type="entry name" value="TRANSPOSON TY3-I GAG-POL POLYPROTEIN"/>
    <property type="match status" value="1"/>
</dbReference>
<dbReference type="GO" id="GO:0003964">
    <property type="term" value="F:RNA-directed DNA polymerase activity"/>
    <property type="evidence" value="ECO:0007669"/>
    <property type="project" value="UniProtKB-KW"/>
</dbReference>
<proteinExistence type="predicted"/>
<protein>
    <submittedName>
        <fullName evidence="2">Reverse transcriptase domain-containing protein</fullName>
    </submittedName>
</protein>
<feature type="domain" description="Reverse transcriptase" evidence="1">
    <location>
        <begin position="113"/>
        <end position="185"/>
    </location>
</feature>
<comment type="caution">
    <text evidence="2">The sequence shown here is derived from an EMBL/GenBank/DDBJ whole genome shotgun (WGS) entry which is preliminary data.</text>
</comment>
<dbReference type="InterPro" id="IPR043502">
    <property type="entry name" value="DNA/RNA_pol_sf"/>
</dbReference>
<keyword evidence="2" id="KW-0808">Transferase</keyword>
<reference evidence="2" key="1">
    <citation type="journal article" date="2019" name="Sci. Rep.">
        <title>Draft genome of Tanacetum cinerariifolium, the natural source of mosquito coil.</title>
        <authorList>
            <person name="Yamashiro T."/>
            <person name="Shiraishi A."/>
            <person name="Satake H."/>
            <person name="Nakayama K."/>
        </authorList>
    </citation>
    <scope>NUCLEOTIDE SEQUENCE</scope>
</reference>
<keyword evidence="2" id="KW-0695">RNA-directed DNA polymerase</keyword>